<dbReference type="InterPro" id="IPR001304">
    <property type="entry name" value="C-type_lectin-like"/>
</dbReference>
<accession>A0A8J4UDR4</accession>
<dbReference type="InterPro" id="IPR037069">
    <property type="entry name" value="AcylCoA_DH/ox_N_sf"/>
</dbReference>
<proteinExistence type="inferred from homology"/>
<dbReference type="Gene3D" id="3.10.100.10">
    <property type="entry name" value="Mannose-Binding Protein A, subunit A"/>
    <property type="match status" value="2"/>
</dbReference>
<comment type="pathway">
    <text evidence="2">Lipid metabolism; mitochondrial fatty acid beta-oxidation.</text>
</comment>
<dbReference type="EMBL" id="QNUK01000394">
    <property type="protein sequence ID" value="KAF5894065.1"/>
    <property type="molecule type" value="Genomic_DNA"/>
</dbReference>
<dbReference type="InterPro" id="IPR006089">
    <property type="entry name" value="Acyl-CoA_DH_CS"/>
</dbReference>
<evidence type="ECO:0000256" key="21">
    <source>
        <dbReference type="ARBA" id="ARBA00049192"/>
    </source>
</evidence>
<evidence type="ECO:0000256" key="9">
    <source>
        <dbReference type="ARBA" id="ARBA00022946"/>
    </source>
</evidence>
<comment type="catalytic activity">
    <reaction evidence="23">
        <text>2-methylpropanoyl-CoA + oxidized [electron-transfer flavoprotein] + H(+) = 2-methylpropenoyl-CoA + reduced [electron-transfer flavoprotein]</text>
        <dbReference type="Rhea" id="RHEA:44180"/>
        <dbReference type="Rhea" id="RHEA-COMP:10685"/>
        <dbReference type="Rhea" id="RHEA-COMP:10686"/>
        <dbReference type="ChEBI" id="CHEBI:15378"/>
        <dbReference type="ChEBI" id="CHEBI:57338"/>
        <dbReference type="ChEBI" id="CHEBI:57692"/>
        <dbReference type="ChEBI" id="CHEBI:58307"/>
        <dbReference type="ChEBI" id="CHEBI:62500"/>
    </reaction>
    <physiologicalReaction direction="left-to-right" evidence="23">
        <dbReference type="Rhea" id="RHEA:44181"/>
    </physiologicalReaction>
</comment>
<comment type="similarity">
    <text evidence="3">Belongs to the acyl-CoA dehydrogenase family.</text>
</comment>
<evidence type="ECO:0000256" key="13">
    <source>
        <dbReference type="ARBA" id="ARBA00039036"/>
    </source>
</evidence>
<dbReference type="InterPro" id="IPR011528">
    <property type="entry name" value="NERD"/>
</dbReference>
<dbReference type="InterPro" id="IPR036250">
    <property type="entry name" value="AcylCo_DH-like_C"/>
</dbReference>
<evidence type="ECO:0000256" key="7">
    <source>
        <dbReference type="ARBA" id="ARBA00022827"/>
    </source>
</evidence>
<evidence type="ECO:0000256" key="8">
    <source>
        <dbReference type="ARBA" id="ARBA00022832"/>
    </source>
</evidence>
<dbReference type="Pfam" id="PF02771">
    <property type="entry name" value="Acyl-CoA_dh_N"/>
    <property type="match status" value="1"/>
</dbReference>
<dbReference type="FunFam" id="1.10.540.10:FF:000012">
    <property type="entry name" value="Acyl-CoA dehydrogenase short/branched chain"/>
    <property type="match status" value="1"/>
</dbReference>
<dbReference type="PROSITE" id="PS50041">
    <property type="entry name" value="C_TYPE_LECTIN_2"/>
    <property type="match status" value="2"/>
</dbReference>
<evidence type="ECO:0000256" key="24">
    <source>
        <dbReference type="SAM" id="Coils"/>
    </source>
</evidence>
<evidence type="ECO:0000256" key="1">
    <source>
        <dbReference type="ARBA" id="ARBA00001974"/>
    </source>
</evidence>
<dbReference type="Pfam" id="PF08378">
    <property type="entry name" value="NERD"/>
    <property type="match status" value="1"/>
</dbReference>
<comment type="catalytic activity">
    <reaction evidence="18">
        <text>valproyl-CoA + oxidized [electron-transfer flavoprotein] + H(+) = (2E)-2-propylpent-2-enoyl-CoA + reduced [electron-transfer flavoprotein]</text>
        <dbReference type="Rhea" id="RHEA:65344"/>
        <dbReference type="Rhea" id="RHEA-COMP:10685"/>
        <dbReference type="Rhea" id="RHEA-COMP:10686"/>
        <dbReference type="ChEBI" id="CHEBI:15378"/>
        <dbReference type="ChEBI" id="CHEBI:57692"/>
        <dbReference type="ChEBI" id="CHEBI:58307"/>
        <dbReference type="ChEBI" id="CHEBI:156457"/>
        <dbReference type="ChEBI" id="CHEBI:156458"/>
    </reaction>
    <physiologicalReaction direction="left-to-right" evidence="18">
        <dbReference type="Rhea" id="RHEA:65345"/>
    </physiologicalReaction>
</comment>
<feature type="domain" description="C-type lectin" evidence="25">
    <location>
        <begin position="808"/>
        <end position="914"/>
    </location>
</feature>
<evidence type="ECO:0000256" key="4">
    <source>
        <dbReference type="ARBA" id="ARBA00009941"/>
    </source>
</evidence>
<keyword evidence="9" id="KW-0809">Transit peptide</keyword>
<evidence type="ECO:0000256" key="11">
    <source>
        <dbReference type="ARBA" id="ARBA00023098"/>
    </source>
</evidence>
<dbReference type="PROSITE" id="PS00072">
    <property type="entry name" value="ACYL_COA_DH_1"/>
    <property type="match status" value="1"/>
</dbReference>
<dbReference type="GO" id="GO:0006631">
    <property type="term" value="P:fatty acid metabolic process"/>
    <property type="evidence" value="ECO:0007669"/>
    <property type="project" value="UniProtKB-KW"/>
</dbReference>
<evidence type="ECO:0000256" key="5">
    <source>
        <dbReference type="ARBA" id="ARBA00011881"/>
    </source>
</evidence>
<keyword evidence="6" id="KW-0285">Flavoprotein</keyword>
<feature type="coiled-coil region" evidence="24">
    <location>
        <begin position="619"/>
        <end position="653"/>
    </location>
</feature>
<name>A0A8J4UDR4_CLAMG</name>
<dbReference type="SMART" id="SM00034">
    <property type="entry name" value="CLECT"/>
    <property type="match status" value="2"/>
</dbReference>
<feature type="non-terminal residue" evidence="26">
    <location>
        <position position="1"/>
    </location>
</feature>
<evidence type="ECO:0000256" key="17">
    <source>
        <dbReference type="ARBA" id="ARBA00048235"/>
    </source>
</evidence>
<dbReference type="GO" id="GO:0008233">
    <property type="term" value="F:peptidase activity"/>
    <property type="evidence" value="ECO:0007669"/>
    <property type="project" value="InterPro"/>
</dbReference>
<dbReference type="SUPFAM" id="SSF47203">
    <property type="entry name" value="Acyl-CoA dehydrogenase C-terminal domain-like"/>
    <property type="match status" value="1"/>
</dbReference>
<evidence type="ECO:0000256" key="18">
    <source>
        <dbReference type="ARBA" id="ARBA00048307"/>
    </source>
</evidence>
<gene>
    <name evidence="26" type="primary">acadsb</name>
    <name evidence="26" type="ORF">DAT39_016219</name>
</gene>
<evidence type="ECO:0000256" key="2">
    <source>
        <dbReference type="ARBA" id="ARBA00005198"/>
    </source>
</evidence>
<dbReference type="Pfam" id="PF02770">
    <property type="entry name" value="Acyl-CoA_dh_M"/>
    <property type="match status" value="1"/>
</dbReference>
<evidence type="ECO:0000256" key="14">
    <source>
        <dbReference type="ARBA" id="ARBA00039850"/>
    </source>
</evidence>
<protein>
    <recommendedName>
        <fullName evidence="14">Short/branched chain specific acyl-CoA dehydrogenase, mitochondrial</fullName>
        <ecNumber evidence="13">1.3.8.5</ecNumber>
    </recommendedName>
    <alternativeName>
        <fullName evidence="16">2-methyl branched chain acyl-CoA dehydrogenase</fullName>
    </alternativeName>
    <alternativeName>
        <fullName evidence="15">2-methylbutyryl-coenzyme A dehydrogenase</fullName>
    </alternativeName>
</protein>
<evidence type="ECO:0000256" key="19">
    <source>
        <dbReference type="ARBA" id="ARBA00048592"/>
    </source>
</evidence>
<dbReference type="PRINTS" id="PR00776">
    <property type="entry name" value="HEMOGLOBNASE"/>
</dbReference>
<evidence type="ECO:0000313" key="26">
    <source>
        <dbReference type="EMBL" id="KAF5894065.1"/>
    </source>
</evidence>
<evidence type="ECO:0000256" key="23">
    <source>
        <dbReference type="ARBA" id="ARBA00051903"/>
    </source>
</evidence>
<dbReference type="InterPro" id="IPR009100">
    <property type="entry name" value="AcylCoA_DH/oxidase_NM_dom_sf"/>
</dbReference>
<keyword evidence="24" id="KW-0175">Coiled coil</keyword>
<dbReference type="InterPro" id="IPR001096">
    <property type="entry name" value="Peptidase_C13"/>
</dbReference>
<reference evidence="26" key="1">
    <citation type="submission" date="2020-07" db="EMBL/GenBank/DDBJ databases">
        <title>Clarias magur genome sequencing, assembly and annotation.</title>
        <authorList>
            <person name="Kushwaha B."/>
            <person name="Kumar R."/>
            <person name="Das P."/>
            <person name="Joshi C.G."/>
            <person name="Kumar D."/>
            <person name="Nagpure N.S."/>
            <person name="Pandey M."/>
            <person name="Agarwal S."/>
            <person name="Srivastava S."/>
            <person name="Singh M."/>
            <person name="Sahoo L."/>
            <person name="Jayasankar P."/>
            <person name="Meher P.K."/>
            <person name="Koringa P.G."/>
            <person name="Iquebal M.A."/>
            <person name="Das S.P."/>
            <person name="Bit A."/>
            <person name="Patnaik S."/>
            <person name="Patel N."/>
            <person name="Shah T.M."/>
            <person name="Hinsu A."/>
            <person name="Jena J.K."/>
        </authorList>
    </citation>
    <scope>NUCLEOTIDE SEQUENCE</scope>
    <source>
        <strain evidence="26">CIFAMagur01</strain>
        <tissue evidence="26">Testis</tissue>
    </source>
</reference>
<keyword evidence="10" id="KW-0560">Oxidoreductase</keyword>
<comment type="similarity">
    <text evidence="4">Belongs to the peptidase C13 family.</text>
</comment>
<dbReference type="AlphaFoldDB" id="A0A8J4UDR4"/>
<comment type="catalytic activity">
    <reaction evidence="17">
        <text>2-methylbutanoyl-CoA + oxidized [electron-transfer flavoprotein] + H(+) = (2E)-2-methylbut-2-enoyl-CoA + reduced [electron-transfer flavoprotein]</text>
        <dbReference type="Rhea" id="RHEA:43780"/>
        <dbReference type="Rhea" id="RHEA-COMP:10685"/>
        <dbReference type="Rhea" id="RHEA-COMP:10686"/>
        <dbReference type="ChEBI" id="CHEBI:15378"/>
        <dbReference type="ChEBI" id="CHEBI:57336"/>
        <dbReference type="ChEBI" id="CHEBI:57337"/>
        <dbReference type="ChEBI" id="CHEBI:57692"/>
        <dbReference type="ChEBI" id="CHEBI:58307"/>
        <dbReference type="EC" id="1.3.8.5"/>
    </reaction>
    <physiologicalReaction direction="left-to-right" evidence="17">
        <dbReference type="Rhea" id="RHEA:43781"/>
    </physiologicalReaction>
</comment>
<evidence type="ECO:0000256" key="6">
    <source>
        <dbReference type="ARBA" id="ARBA00022630"/>
    </source>
</evidence>
<comment type="subunit">
    <text evidence="5">Homotetramer.</text>
</comment>
<dbReference type="GO" id="GO:0003853">
    <property type="term" value="F:short-chain 2-methyl fatty acyl-CoA dehydrogenase activity"/>
    <property type="evidence" value="ECO:0007669"/>
    <property type="project" value="UniProtKB-EC"/>
</dbReference>
<dbReference type="Gene3D" id="2.40.110.10">
    <property type="entry name" value="Butyryl-CoA Dehydrogenase, subunit A, domain 2"/>
    <property type="match status" value="1"/>
</dbReference>
<dbReference type="FunFam" id="2.40.110.10:FF:000001">
    <property type="entry name" value="Acyl-CoA dehydrogenase, mitochondrial"/>
    <property type="match status" value="1"/>
</dbReference>
<dbReference type="InterPro" id="IPR048501">
    <property type="entry name" value="Legum_prodom"/>
</dbReference>
<keyword evidence="11" id="KW-0443">Lipid metabolism</keyword>
<comment type="catalytic activity">
    <reaction evidence="20">
        <text>butanoyl-CoA + oxidized [electron-transfer flavoprotein] + H(+) = (2E)-butenoyl-CoA + reduced [electron-transfer flavoprotein]</text>
        <dbReference type="Rhea" id="RHEA:24004"/>
        <dbReference type="Rhea" id="RHEA-COMP:10685"/>
        <dbReference type="Rhea" id="RHEA-COMP:10686"/>
        <dbReference type="ChEBI" id="CHEBI:15378"/>
        <dbReference type="ChEBI" id="CHEBI:57332"/>
        <dbReference type="ChEBI" id="CHEBI:57371"/>
        <dbReference type="ChEBI" id="CHEBI:57692"/>
        <dbReference type="ChEBI" id="CHEBI:58307"/>
    </reaction>
    <physiologicalReaction direction="left-to-right" evidence="20">
        <dbReference type="Rhea" id="RHEA:24005"/>
    </physiologicalReaction>
</comment>
<dbReference type="GO" id="GO:0005739">
    <property type="term" value="C:mitochondrion"/>
    <property type="evidence" value="ECO:0007669"/>
    <property type="project" value="TreeGrafter"/>
</dbReference>
<dbReference type="Pfam" id="PF00059">
    <property type="entry name" value="Lectin_C"/>
    <property type="match status" value="2"/>
</dbReference>
<evidence type="ECO:0000256" key="10">
    <source>
        <dbReference type="ARBA" id="ARBA00023002"/>
    </source>
</evidence>
<evidence type="ECO:0000256" key="22">
    <source>
        <dbReference type="ARBA" id="ARBA00049552"/>
    </source>
</evidence>
<evidence type="ECO:0000259" key="25">
    <source>
        <dbReference type="PROSITE" id="PS50041"/>
    </source>
</evidence>
<dbReference type="Gene3D" id="1.10.540.10">
    <property type="entry name" value="Acyl-CoA dehydrogenase/oxidase, N-terminal domain"/>
    <property type="match status" value="1"/>
</dbReference>
<keyword evidence="8" id="KW-0276">Fatty acid metabolism</keyword>
<dbReference type="CDD" id="cd21115">
    <property type="entry name" value="legumain_C"/>
    <property type="match status" value="1"/>
</dbReference>
<dbReference type="InterPro" id="IPR013786">
    <property type="entry name" value="AcylCoA_DH/ox_N"/>
</dbReference>
<dbReference type="GO" id="GO:0050660">
    <property type="term" value="F:flavin adenine dinucleotide binding"/>
    <property type="evidence" value="ECO:0007669"/>
    <property type="project" value="InterPro"/>
</dbReference>
<dbReference type="InterPro" id="IPR016187">
    <property type="entry name" value="CTDL_fold"/>
</dbReference>
<dbReference type="InterPro" id="IPR016186">
    <property type="entry name" value="C-type_lectin-like/link_sf"/>
</dbReference>
<dbReference type="Proteomes" id="UP000727407">
    <property type="component" value="Unassembled WGS sequence"/>
</dbReference>
<keyword evidence="7" id="KW-0274">FAD</keyword>
<sequence length="1262" mass="142870">MAAPLFRLFGKVSRQLTPPWASCRPSVRLLSSPAAGFPPLQTYSEEETMMRETVKKFAQERIAPFVSQMDETSTMEPEVLSSLFQQGLMGIEISTEYGGTGSSFFSSILVIEELAKVDPSISVLCDIQNTLINTLMIKLGTEEQKKKYLPRLASDTIGSFCLSEAGSGSDAFSLKTRAEKRGDQYVINGSKMWISSAEYAGVFLVMANADASAGYRGITCFIVDRDTEGLHIGKKENKLGLRASSTCALLFDNVTVSEKNILGEVGQGYKYAIGMLNEGRIGIAAQMLGLAQGCFDHTIPYTRQRVQFGKRIFDFQGMQHQISQVATQLEAARLLTYNAARLREAGRPFVKEACMAKNCVDDMGGSYSKRQWVLLVSGSKGWENYRHQANVCHAYQVAQQSGVPDEQMVVMMYDDIANNNEMYQLKTSWPYCAEIQLQSRKQEQKKSYKVHLDQLYAHDLINTVNAMSCSGQFSKMVIYLESCHAGSMLDKLSDRNVYSVGSCGPDQYAYAWFWDGERNTFLADVFTSYWLHHTETQNLSLTSFEDQFSYLKTSVNEAVRRHVGKTQVPSNYGYKGMLKLMLSEFFGDSASSVSETCTPQPLNVRVSDVVQSTEVPLIIKKNKIQNEEDAEKRQELQRQYDDLISKRKTVDEALQKIAERTNTLGALTETREASRTYELKVVAEHFRTKVFDWEKEPQERNWIDARAYCQATYTDLAIVENYEDMVRFQIEAQKLPPNCCAWIGLYNDINSWRWSFRNETPGNMNKWMSGEPNNKGGRQECVTMNPNGWTDKDCTMTYPFVCFDDSKTGAGRYIKVSNTMTWFDAQTYCRQHYTDLASTTTQTEYTTVNRIFSTEAWIGLFRDSWKWVDETKFSTISWMATKPDNKLGNENCGYLNKSQAEDALCSDLKPFLCYLKITKTKQVVRVRIQSNQDMNDTTVKSAILEQHDSGGYTRDARVPPSSPYRWVNRVRMFELGSRLAHMFLSSGPEDPDGSVKNTGLSASPAGLELAKSNQEKIPTIEQFLQHARKLSGLKREDVFCNLRVPNQFQTSRQEINLIILTGAAVYCIDIKPWRGEVSAPSPNMWRVEVKEEEQNFTNTSIQQIPDPLQSITMKAKDLCSHMQRCGVNIKPTFVLPRILFLSPHCHLNKELRKRKELISHCDMETFLSSLRDGYIAWITDALTPSWITGHLSFRQLGAMRDVLGQLGTWDVVQLSSGAELKGDFQGCQHLALDRKETDLLEFSGGRSLSTETLWALLGHTPQ</sequence>
<evidence type="ECO:0000256" key="20">
    <source>
        <dbReference type="ARBA" id="ARBA00049096"/>
    </source>
</evidence>
<dbReference type="SUPFAM" id="SSF56436">
    <property type="entry name" value="C-type lectin-like"/>
    <property type="match status" value="2"/>
</dbReference>
<dbReference type="Gene3D" id="1.20.140.10">
    <property type="entry name" value="Butyryl-CoA Dehydrogenase, subunit A, domain 3"/>
    <property type="match status" value="1"/>
</dbReference>
<organism evidence="26 27">
    <name type="scientific">Clarias magur</name>
    <name type="common">Asian catfish</name>
    <name type="synonym">Macropteronotus magur</name>
    <dbReference type="NCBI Taxonomy" id="1594786"/>
    <lineage>
        <taxon>Eukaryota</taxon>
        <taxon>Metazoa</taxon>
        <taxon>Chordata</taxon>
        <taxon>Craniata</taxon>
        <taxon>Vertebrata</taxon>
        <taxon>Euteleostomi</taxon>
        <taxon>Actinopterygii</taxon>
        <taxon>Neopterygii</taxon>
        <taxon>Teleostei</taxon>
        <taxon>Ostariophysi</taxon>
        <taxon>Siluriformes</taxon>
        <taxon>Clariidae</taxon>
        <taxon>Clarias</taxon>
    </lineage>
</organism>
<evidence type="ECO:0000256" key="3">
    <source>
        <dbReference type="ARBA" id="ARBA00009347"/>
    </source>
</evidence>
<evidence type="ECO:0000256" key="15">
    <source>
        <dbReference type="ARBA" id="ARBA00041537"/>
    </source>
</evidence>
<dbReference type="PANTHER" id="PTHR43884">
    <property type="entry name" value="ACYL-COA DEHYDROGENASE"/>
    <property type="match status" value="1"/>
</dbReference>
<evidence type="ECO:0000256" key="12">
    <source>
        <dbReference type="ARBA" id="ARBA00037895"/>
    </source>
</evidence>
<dbReference type="Pfam" id="PF00441">
    <property type="entry name" value="Acyl-CoA_dh_1"/>
    <property type="match status" value="1"/>
</dbReference>
<dbReference type="InterPro" id="IPR009075">
    <property type="entry name" value="AcylCo_DH/oxidase_C"/>
</dbReference>
<comment type="cofactor">
    <cofactor evidence="1">
        <name>FAD</name>
        <dbReference type="ChEBI" id="CHEBI:57692"/>
    </cofactor>
</comment>
<dbReference type="Pfam" id="PF01650">
    <property type="entry name" value="Peptidase_C13"/>
    <property type="match status" value="2"/>
</dbReference>
<comment type="catalytic activity">
    <reaction evidence="19">
        <text>(2R)-2-methylbutanoyl-CoA + oxidized [electron-transfer flavoprotein] + H(+) = ethylacryloyl-CoA + reduced [electron-transfer flavoprotein]</text>
        <dbReference type="Rhea" id="RHEA:65296"/>
        <dbReference type="Rhea" id="RHEA-COMP:10685"/>
        <dbReference type="Rhea" id="RHEA-COMP:10686"/>
        <dbReference type="ChEBI" id="CHEBI:15378"/>
        <dbReference type="ChEBI" id="CHEBI:57692"/>
        <dbReference type="ChEBI" id="CHEBI:58307"/>
        <dbReference type="ChEBI" id="CHEBI:156439"/>
        <dbReference type="ChEBI" id="CHEBI:156440"/>
    </reaction>
    <physiologicalReaction direction="left-to-right" evidence="19">
        <dbReference type="Rhea" id="RHEA:65297"/>
    </physiologicalReaction>
</comment>
<dbReference type="SUPFAM" id="SSF56645">
    <property type="entry name" value="Acyl-CoA dehydrogenase NM domain-like"/>
    <property type="match status" value="1"/>
</dbReference>
<dbReference type="OrthoDB" id="10262177at2759"/>
<comment type="pathway">
    <text evidence="12">Amino-acid degradation; L-isoleucine degradation.</text>
</comment>
<keyword evidence="27" id="KW-1185">Reference proteome</keyword>
<dbReference type="PANTHER" id="PTHR43884:SF1">
    <property type="entry name" value="SHORT_BRANCHED CHAIN SPECIFIC ACYL-COA DEHYDROGENASE, MITOCHONDRIAL"/>
    <property type="match status" value="1"/>
</dbReference>
<evidence type="ECO:0000313" key="27">
    <source>
        <dbReference type="Proteomes" id="UP000727407"/>
    </source>
</evidence>
<feature type="domain" description="C-type lectin" evidence="25">
    <location>
        <begin position="686"/>
        <end position="803"/>
    </location>
</feature>
<comment type="catalytic activity">
    <reaction evidence="22">
        <text>(2S)-2-methylbutanoyl-CoA + oxidized [electron-transfer flavoprotein] + H(+) = (2E)-2-methylbut-2-enoyl-CoA + reduced [electron-transfer flavoprotein]</text>
        <dbReference type="Rhea" id="RHEA:48256"/>
        <dbReference type="Rhea" id="RHEA-COMP:10685"/>
        <dbReference type="Rhea" id="RHEA-COMP:10686"/>
        <dbReference type="ChEBI" id="CHEBI:15378"/>
        <dbReference type="ChEBI" id="CHEBI:57337"/>
        <dbReference type="ChEBI" id="CHEBI:57692"/>
        <dbReference type="ChEBI" id="CHEBI:58307"/>
        <dbReference type="ChEBI" id="CHEBI:88166"/>
    </reaction>
    <physiologicalReaction direction="left-to-right" evidence="22">
        <dbReference type="Rhea" id="RHEA:48257"/>
    </physiologicalReaction>
</comment>
<comment type="catalytic activity">
    <reaction evidence="21">
        <text>hexanoyl-CoA + oxidized [electron-transfer flavoprotein] + H(+) = (2E)-hexenoyl-CoA + reduced [electron-transfer flavoprotein]</text>
        <dbReference type="Rhea" id="RHEA:43464"/>
        <dbReference type="Rhea" id="RHEA-COMP:10685"/>
        <dbReference type="Rhea" id="RHEA-COMP:10686"/>
        <dbReference type="ChEBI" id="CHEBI:15378"/>
        <dbReference type="ChEBI" id="CHEBI:57692"/>
        <dbReference type="ChEBI" id="CHEBI:58307"/>
        <dbReference type="ChEBI" id="CHEBI:62077"/>
        <dbReference type="ChEBI" id="CHEBI:62620"/>
    </reaction>
    <physiologicalReaction direction="left-to-right" evidence="21">
        <dbReference type="Rhea" id="RHEA:43465"/>
    </physiologicalReaction>
</comment>
<evidence type="ECO:0000256" key="16">
    <source>
        <dbReference type="ARBA" id="ARBA00042821"/>
    </source>
</evidence>
<dbReference type="InterPro" id="IPR006091">
    <property type="entry name" value="Acyl-CoA_Oxase/DH_mid-dom"/>
</dbReference>
<dbReference type="Gene3D" id="3.40.50.1460">
    <property type="match status" value="2"/>
</dbReference>
<dbReference type="GO" id="GO:0006508">
    <property type="term" value="P:proteolysis"/>
    <property type="evidence" value="ECO:0007669"/>
    <property type="project" value="InterPro"/>
</dbReference>
<dbReference type="EC" id="1.3.8.5" evidence="13"/>
<dbReference type="InterPro" id="IPR046373">
    <property type="entry name" value="Acyl-CoA_Oxase/DH_mid-dom_sf"/>
</dbReference>
<comment type="caution">
    <text evidence="26">The sequence shown here is derived from an EMBL/GenBank/DDBJ whole genome shotgun (WGS) entry which is preliminary data.</text>
</comment>